<protein>
    <recommendedName>
        <fullName evidence="1">Peptidase S24/S26A/S26B/S26C domain-containing protein</fullName>
    </recommendedName>
</protein>
<dbReference type="Gene3D" id="2.10.109.10">
    <property type="entry name" value="Umud Fragment, subunit A"/>
    <property type="match status" value="1"/>
</dbReference>
<accession>A0ABT0RDQ9</accession>
<dbReference type="InterPro" id="IPR039418">
    <property type="entry name" value="LexA-like"/>
</dbReference>
<dbReference type="EMBL" id="JAMGBC010000001">
    <property type="protein sequence ID" value="MCL6678391.1"/>
    <property type="molecule type" value="Genomic_DNA"/>
</dbReference>
<gene>
    <name evidence="2" type="ORF">LZ519_03545</name>
</gene>
<proteinExistence type="predicted"/>
<feature type="domain" description="Peptidase S24/S26A/S26B/S26C" evidence="1">
    <location>
        <begin position="116"/>
        <end position="216"/>
    </location>
</feature>
<organism evidence="2 3">
    <name type="scientific">Sphingomonas anseongensis</name>
    <dbReference type="NCBI Taxonomy" id="2908207"/>
    <lineage>
        <taxon>Bacteria</taxon>
        <taxon>Pseudomonadati</taxon>
        <taxon>Pseudomonadota</taxon>
        <taxon>Alphaproteobacteria</taxon>
        <taxon>Sphingomonadales</taxon>
        <taxon>Sphingomonadaceae</taxon>
        <taxon>Sphingomonas</taxon>
    </lineage>
</organism>
<comment type="caution">
    <text evidence="2">The sequence shown here is derived from an EMBL/GenBank/DDBJ whole genome shotgun (WGS) entry which is preliminary data.</text>
</comment>
<sequence length="237" mass="25566">MGPAEDSAIYRDLMRLKPDGLTPNAWAVRAGVSRTVWADMRRHGNPSRRTLEKLLVAAGSSVAEFEALRIGPEPSRAPAGETSGVGETQRRGWGPAPLPALPLVHSQHGGEWGGAGSRIELIEVRHEETVGTLPRPAALAGDNRAYAITIVGDSMWPRFRPGRRVAVSPRSPAAIGDDVLVVLGSGTAEEGTDLVLMKELVARTGTFIELRQFNPDKLFKVEASDVRSIHRVLGELF</sequence>
<keyword evidence="3" id="KW-1185">Reference proteome</keyword>
<dbReference type="Proteomes" id="UP001165343">
    <property type="component" value="Unassembled WGS sequence"/>
</dbReference>
<dbReference type="RefSeq" id="WP_249867348.1">
    <property type="nucleotide sequence ID" value="NZ_JAMGBC010000001.1"/>
</dbReference>
<dbReference type="Pfam" id="PF00717">
    <property type="entry name" value="Peptidase_S24"/>
    <property type="match status" value="1"/>
</dbReference>
<reference evidence="2" key="1">
    <citation type="submission" date="2022-05" db="EMBL/GenBank/DDBJ databases">
        <authorList>
            <person name="Jo J.-H."/>
            <person name="Im W.-T."/>
        </authorList>
    </citation>
    <scope>NUCLEOTIDE SEQUENCE</scope>
    <source>
        <strain evidence="2">RG327</strain>
    </source>
</reference>
<evidence type="ECO:0000313" key="2">
    <source>
        <dbReference type="EMBL" id="MCL6678391.1"/>
    </source>
</evidence>
<evidence type="ECO:0000313" key="3">
    <source>
        <dbReference type="Proteomes" id="UP001165343"/>
    </source>
</evidence>
<name>A0ABT0RDQ9_9SPHN</name>
<dbReference type="CDD" id="cd06529">
    <property type="entry name" value="S24_LexA-like"/>
    <property type="match status" value="1"/>
</dbReference>
<dbReference type="InterPro" id="IPR036286">
    <property type="entry name" value="LexA/Signal_pep-like_sf"/>
</dbReference>
<dbReference type="SUPFAM" id="SSF51306">
    <property type="entry name" value="LexA/Signal peptidase"/>
    <property type="match status" value="1"/>
</dbReference>
<evidence type="ECO:0000259" key="1">
    <source>
        <dbReference type="Pfam" id="PF00717"/>
    </source>
</evidence>
<dbReference type="InterPro" id="IPR015927">
    <property type="entry name" value="Peptidase_S24_S26A/B/C"/>
</dbReference>